<dbReference type="EMBL" id="JAYMYR010000004">
    <property type="protein sequence ID" value="KAK7367241.1"/>
    <property type="molecule type" value="Genomic_DNA"/>
</dbReference>
<organism evidence="6 7">
    <name type="scientific">Phaseolus coccineus</name>
    <name type="common">Scarlet runner bean</name>
    <name type="synonym">Phaseolus multiflorus</name>
    <dbReference type="NCBI Taxonomy" id="3886"/>
    <lineage>
        <taxon>Eukaryota</taxon>
        <taxon>Viridiplantae</taxon>
        <taxon>Streptophyta</taxon>
        <taxon>Embryophyta</taxon>
        <taxon>Tracheophyta</taxon>
        <taxon>Spermatophyta</taxon>
        <taxon>Magnoliopsida</taxon>
        <taxon>eudicotyledons</taxon>
        <taxon>Gunneridae</taxon>
        <taxon>Pentapetalae</taxon>
        <taxon>rosids</taxon>
        <taxon>fabids</taxon>
        <taxon>Fabales</taxon>
        <taxon>Fabaceae</taxon>
        <taxon>Papilionoideae</taxon>
        <taxon>50 kb inversion clade</taxon>
        <taxon>NPAAA clade</taxon>
        <taxon>indigoferoid/millettioid clade</taxon>
        <taxon>Phaseoleae</taxon>
        <taxon>Phaseolus</taxon>
    </lineage>
</organism>
<dbReference type="InterPro" id="IPR036770">
    <property type="entry name" value="Ankyrin_rpt-contain_sf"/>
</dbReference>
<protein>
    <recommendedName>
        <fullName evidence="8">Ankyrin repeat domain-containing protein, chloroplastic</fullName>
    </recommendedName>
</protein>
<dbReference type="FunFam" id="1.25.40.20:FF:000461">
    <property type="entry name" value="Ankyrin repeat domain-containing protein, chloroplastic"/>
    <property type="match status" value="1"/>
</dbReference>
<evidence type="ECO:0000256" key="2">
    <source>
        <dbReference type="ARBA" id="ARBA00022737"/>
    </source>
</evidence>
<evidence type="ECO:0008006" key="8">
    <source>
        <dbReference type="Google" id="ProtNLM"/>
    </source>
</evidence>
<dbReference type="SMART" id="SM00248">
    <property type="entry name" value="ANK"/>
    <property type="match status" value="4"/>
</dbReference>
<feature type="region of interest" description="Disordered" evidence="5">
    <location>
        <begin position="71"/>
        <end position="93"/>
    </location>
</feature>
<proteinExistence type="predicted"/>
<feature type="compositionally biased region" description="Polar residues" evidence="5">
    <location>
        <begin position="71"/>
        <end position="83"/>
    </location>
</feature>
<evidence type="ECO:0000313" key="7">
    <source>
        <dbReference type="Proteomes" id="UP001374584"/>
    </source>
</evidence>
<feature type="repeat" description="ANK" evidence="4">
    <location>
        <begin position="331"/>
        <end position="363"/>
    </location>
</feature>
<comment type="caution">
    <text evidence="6">The sequence shown here is derived from an EMBL/GenBank/DDBJ whole genome shotgun (WGS) entry which is preliminary data.</text>
</comment>
<dbReference type="PROSITE" id="PS50088">
    <property type="entry name" value="ANK_REPEAT"/>
    <property type="match status" value="2"/>
</dbReference>
<reference evidence="6 7" key="1">
    <citation type="submission" date="2024-01" db="EMBL/GenBank/DDBJ databases">
        <title>The genomes of 5 underutilized Papilionoideae crops provide insights into root nodulation and disease resistanc.</title>
        <authorList>
            <person name="Jiang F."/>
        </authorList>
    </citation>
    <scope>NUCLEOTIDE SEQUENCE [LARGE SCALE GENOMIC DNA]</scope>
    <source>
        <strain evidence="6">JINMINGXINNONG_FW02</strain>
        <tissue evidence="6">Leaves</tissue>
    </source>
</reference>
<dbReference type="Proteomes" id="UP001374584">
    <property type="component" value="Unassembled WGS sequence"/>
</dbReference>
<dbReference type="InterPro" id="IPR002110">
    <property type="entry name" value="Ankyrin_rpt"/>
</dbReference>
<dbReference type="SUPFAM" id="SSF48403">
    <property type="entry name" value="Ankyrin repeat"/>
    <property type="match status" value="1"/>
</dbReference>
<evidence type="ECO:0000256" key="4">
    <source>
        <dbReference type="PROSITE-ProRule" id="PRU00023"/>
    </source>
</evidence>
<evidence type="ECO:0000256" key="5">
    <source>
        <dbReference type="SAM" id="MobiDB-lite"/>
    </source>
</evidence>
<dbReference type="PANTHER" id="PTHR24203">
    <property type="entry name" value="ANKYRIN REPEAT FAMILY PROTEIN"/>
    <property type="match status" value="1"/>
</dbReference>
<comment type="subcellular location">
    <subcellularLocation>
        <location evidence="1">Cell membrane</location>
        <topology evidence="1">Peripheral membrane protein</topology>
        <orientation evidence="1">Cytoplasmic side</orientation>
    </subcellularLocation>
</comment>
<name>A0AAN9N7M1_PHACN</name>
<dbReference type="PROSITE" id="PS50297">
    <property type="entry name" value="ANK_REP_REGION"/>
    <property type="match status" value="2"/>
</dbReference>
<keyword evidence="7" id="KW-1185">Reference proteome</keyword>
<keyword evidence="3 4" id="KW-0040">ANK repeat</keyword>
<keyword evidence="2" id="KW-0677">Repeat</keyword>
<dbReference type="GO" id="GO:0005886">
    <property type="term" value="C:plasma membrane"/>
    <property type="evidence" value="ECO:0007669"/>
    <property type="project" value="UniProtKB-SubCell"/>
</dbReference>
<accession>A0AAN9N7M1</accession>
<feature type="repeat" description="ANK" evidence="4">
    <location>
        <begin position="364"/>
        <end position="396"/>
    </location>
</feature>
<dbReference type="PANTHER" id="PTHR24203:SF86">
    <property type="entry name" value="PROTEASOME 26S SUBUNIT, NON-ATPASE 10"/>
    <property type="match status" value="1"/>
</dbReference>
<evidence type="ECO:0000256" key="3">
    <source>
        <dbReference type="ARBA" id="ARBA00023043"/>
    </source>
</evidence>
<dbReference type="AlphaFoldDB" id="A0AAN9N7M1"/>
<dbReference type="Gene3D" id="1.25.40.20">
    <property type="entry name" value="Ankyrin repeat-containing domain"/>
    <property type="match status" value="1"/>
</dbReference>
<dbReference type="Pfam" id="PF12796">
    <property type="entry name" value="Ank_2"/>
    <property type="match status" value="1"/>
</dbReference>
<sequence>MEATMFNFSTLMFNAQPLKLFSHFITSPLPISPLRFQSLPSLQFPTERNAHSQKYRNCVVFDDGIFENDTVFPNDNRTSNNNPKPKAGSGKKVAPIRRENLVPEKWRKAQAETKITINERRKKKRREFPFRGAEKIRLNRTVEKKGKENGKGLSPYGDVNWKEYKDSKKTILKRLNPLVLKNPSIFPVNEKVPEPDFNGERVEPKNPRGVVQGKGLEDVLQFFNSGSYNPRANTTHEGCRNLFVITKEEMFLLNKRMPDLATATSGKWLPLHTFASCGEFYPLESLLKHNVDINAVDKDGLTVLHKAIGKRQAITNYLLRNSANPFVLDKDGATLMHYAVQTGSTETIELLLFYNVDINLQDKDGWTPLHLAVQTQKPNVVRLLLLKGADKTLRNKDGLTPLDLCLYSGQSFQTYVLIMLLKQPQDYI</sequence>
<evidence type="ECO:0000313" key="6">
    <source>
        <dbReference type="EMBL" id="KAK7367241.1"/>
    </source>
</evidence>
<evidence type="ECO:0000256" key="1">
    <source>
        <dbReference type="ARBA" id="ARBA00004413"/>
    </source>
</evidence>
<gene>
    <name evidence="6" type="ORF">VNO80_09250</name>
</gene>